<name>A0A7Y3YT68_9VIBR</name>
<dbReference type="SUPFAM" id="SSF49373">
    <property type="entry name" value="Invasin/intimin cell-adhesion fragments"/>
    <property type="match status" value="2"/>
</dbReference>
<organism evidence="4 5">
    <name type="scientific">Vibrio chagasii</name>
    <dbReference type="NCBI Taxonomy" id="170679"/>
    <lineage>
        <taxon>Bacteria</taxon>
        <taxon>Pseudomonadati</taxon>
        <taxon>Pseudomonadota</taxon>
        <taxon>Gammaproteobacteria</taxon>
        <taxon>Vibrionales</taxon>
        <taxon>Vibrionaceae</taxon>
        <taxon>Vibrio</taxon>
    </lineage>
</organism>
<feature type="region of interest" description="Disordered" evidence="2">
    <location>
        <begin position="531"/>
        <end position="550"/>
    </location>
</feature>
<protein>
    <recommendedName>
        <fullName evidence="3">Big-1 domain-containing protein</fullName>
    </recommendedName>
</protein>
<comment type="caution">
    <text evidence="4">The sequence shown here is derived from an EMBL/GenBank/DDBJ whole genome shotgun (WGS) entry which is preliminary data.</text>
</comment>
<dbReference type="PROSITE" id="PS51257">
    <property type="entry name" value="PROKAR_LIPOPROTEIN"/>
    <property type="match status" value="1"/>
</dbReference>
<dbReference type="PROSITE" id="PS51127">
    <property type="entry name" value="BIG1"/>
    <property type="match status" value="1"/>
</dbReference>
<dbReference type="Gene3D" id="2.60.40.10">
    <property type="entry name" value="Immunoglobulins"/>
    <property type="match status" value="2"/>
</dbReference>
<feature type="domain" description="Big-1" evidence="3">
    <location>
        <begin position="496"/>
        <end position="586"/>
    </location>
</feature>
<sequence length="877" mass="94269">MNLLSNKSGRSIPLGFVFATTLTLFGCGGEGNEGSAGSRVSVSPNTQSATLSAQNVTYSTGYAELFEVDLSSKVFSSTGGGFALSEVEVLSNDNSCQVESMTETGFVIQASDTKVCDYRYHVTPRTLSPMGRVAEAPMAMSNNSSGEDSNSAIARIAVSSDPSSTELVPVSATTLINEDLSVSLKSELDKVGFTLGDEFVLTELTLPYARSSSVKINDTDDQVLEYTPPQGFTGIDRVLYTFEDSGNSLVLMGVLDIAVGYEANQGFTINDTIKYPDAVNVFTEIEIDISEFVTSDDGDDYQLVYVNTFNAEAASKDPLNTGNKKIVFQASKPGYHYISFAVSDHNGVYDMGLIRVEVVDPNQSAKWGDIPYLADVFTAPVSTADAASKGLVYYTKLSDTGYSPAIDMAGVRYPTAVEYCQKSGASLPTVEELSQMATNINVQTLHNWPAEYAYLAYDDVAEDGKWVDLSDSGSVQTGALSPTGYYYATCIKQGLIQVQPDSSTEVVANGTDVGTVSVELRLDDEVRPDTQISASVSGSDATLDPETQTTDSQGIAEFTLTSTKAETVTVTFDVGGVTQTHEVTFIGDEKTAGVTSEVTINNAQYTSIEGNQVTATLQDANGNPVEGYSVDIEVSDGVHPETLETVTPILEQQSTETDAQGKQKVRVKWDSQYEMPITNMTFDVTSSYTTTTDIFSQSTSQVTFNGYLCGGAVGDDDKENAAGACIKMVELNYGDDTYLFTGTPSVSFLDSIEFTDYRGTRTEDGINGPTGEFALLSVSEANGLCMAYNDIGLYGKDNWRRAPIGSNHSPGKIGLKDLYDHYQNMFIAKGWATTNSHVSSTPNDYDFYYVMWLFTGEVYGGYGNTSHQGYASCVSGP</sequence>
<dbReference type="InterPro" id="IPR013783">
    <property type="entry name" value="Ig-like_fold"/>
</dbReference>
<dbReference type="InterPro" id="IPR003344">
    <property type="entry name" value="Big_1_dom"/>
</dbReference>
<evidence type="ECO:0000256" key="1">
    <source>
        <dbReference type="ARBA" id="ARBA00010116"/>
    </source>
</evidence>
<comment type="similarity">
    <text evidence="1">Belongs to the intimin/invasin family.</text>
</comment>
<proteinExistence type="inferred from homology"/>
<gene>
    <name evidence="4" type="ORF">F0245_23495</name>
</gene>
<evidence type="ECO:0000313" key="4">
    <source>
        <dbReference type="EMBL" id="NOH36269.1"/>
    </source>
</evidence>
<reference evidence="4 5" key="1">
    <citation type="submission" date="2019-09" db="EMBL/GenBank/DDBJ databases">
        <title>Draft genome sequencing and comparative genomics of hatchery-associated Vibrios.</title>
        <authorList>
            <person name="Kehlet-Delgado H."/>
            <person name="Mueller R.S."/>
        </authorList>
    </citation>
    <scope>NUCLEOTIDE SEQUENCE [LARGE SCALE GENOMIC DNA]</scope>
    <source>
        <strain evidence="4 5">00-90-10</strain>
    </source>
</reference>
<dbReference type="InterPro" id="IPR008964">
    <property type="entry name" value="Invasin/intimin_cell_adhesion"/>
</dbReference>
<evidence type="ECO:0000313" key="5">
    <source>
        <dbReference type="Proteomes" id="UP000525336"/>
    </source>
</evidence>
<evidence type="ECO:0000259" key="3">
    <source>
        <dbReference type="PROSITE" id="PS51127"/>
    </source>
</evidence>
<accession>A0A7Y3YT68</accession>
<dbReference type="Pfam" id="PF02369">
    <property type="entry name" value="Big_1"/>
    <property type="match status" value="1"/>
</dbReference>
<dbReference type="RefSeq" id="WP_171369425.1">
    <property type="nucleotide sequence ID" value="NZ_VTXW01000042.1"/>
</dbReference>
<evidence type="ECO:0000256" key="2">
    <source>
        <dbReference type="SAM" id="MobiDB-lite"/>
    </source>
</evidence>
<dbReference type="AlphaFoldDB" id="A0A7Y3YT68"/>
<dbReference type="EMBL" id="VTXW01000042">
    <property type="protein sequence ID" value="NOH36269.1"/>
    <property type="molecule type" value="Genomic_DNA"/>
</dbReference>
<dbReference type="Proteomes" id="UP000525336">
    <property type="component" value="Unassembled WGS sequence"/>
</dbReference>